<accession>A0A5F9CBY2</accession>
<reference evidence="15" key="3">
    <citation type="submission" date="2025-09" db="UniProtKB">
        <authorList>
            <consortium name="Ensembl"/>
        </authorList>
    </citation>
    <scope>IDENTIFICATION</scope>
    <source>
        <strain evidence="15">Thorbecke</strain>
    </source>
</reference>
<evidence type="ECO:0000256" key="13">
    <source>
        <dbReference type="RuleBase" id="RU364061"/>
    </source>
</evidence>
<evidence type="ECO:0000256" key="10">
    <source>
        <dbReference type="ARBA" id="ARBA00023170"/>
    </source>
</evidence>
<reference evidence="15" key="2">
    <citation type="submission" date="2025-08" db="UniProtKB">
        <authorList>
            <consortium name="Ensembl"/>
        </authorList>
    </citation>
    <scope>IDENTIFICATION</scope>
    <source>
        <strain evidence="15">Thorbecke</strain>
    </source>
</reference>
<dbReference type="PROSITE" id="PS50262">
    <property type="entry name" value="G_PROTEIN_RECEP_F1_2"/>
    <property type="match status" value="1"/>
</dbReference>
<organism evidence="15 16">
    <name type="scientific">Oryctolagus cuniculus</name>
    <name type="common">Rabbit</name>
    <dbReference type="NCBI Taxonomy" id="9986"/>
    <lineage>
        <taxon>Eukaryota</taxon>
        <taxon>Metazoa</taxon>
        <taxon>Chordata</taxon>
        <taxon>Craniata</taxon>
        <taxon>Vertebrata</taxon>
        <taxon>Euteleostomi</taxon>
        <taxon>Mammalia</taxon>
        <taxon>Eutheria</taxon>
        <taxon>Euarchontoglires</taxon>
        <taxon>Glires</taxon>
        <taxon>Lagomorpha</taxon>
        <taxon>Leporidae</taxon>
        <taxon>Oryctolagus</taxon>
    </lineage>
</organism>
<keyword evidence="8 13" id="KW-0297">G-protein coupled receptor</keyword>
<proteinExistence type="inferred from homology"/>
<dbReference type="GO" id="GO:0019236">
    <property type="term" value="P:response to pheromone"/>
    <property type="evidence" value="ECO:0007669"/>
    <property type="project" value="UniProtKB-KW"/>
</dbReference>
<evidence type="ECO:0000256" key="2">
    <source>
        <dbReference type="ARBA" id="ARBA00004651"/>
    </source>
</evidence>
<dbReference type="AlphaFoldDB" id="A0A5F9CBY2"/>
<reference evidence="15 16" key="1">
    <citation type="journal article" date="2011" name="Nature">
        <title>A high-resolution map of human evolutionary constraint using 29 mammals.</title>
        <authorList>
            <person name="Lindblad-Toh K."/>
            <person name="Garber M."/>
            <person name="Zuk O."/>
            <person name="Lin M.F."/>
            <person name="Parker B.J."/>
            <person name="Washietl S."/>
            <person name="Kheradpour P."/>
            <person name="Ernst J."/>
            <person name="Jordan G."/>
            <person name="Mauceli E."/>
            <person name="Ward L.D."/>
            <person name="Lowe C.B."/>
            <person name="Holloway A.K."/>
            <person name="Clamp M."/>
            <person name="Gnerre S."/>
            <person name="Alfoldi J."/>
            <person name="Beal K."/>
            <person name="Chang J."/>
            <person name="Clawson H."/>
            <person name="Cuff J."/>
            <person name="Di Palma F."/>
            <person name="Fitzgerald S."/>
            <person name="Flicek P."/>
            <person name="Guttman M."/>
            <person name="Hubisz M.J."/>
            <person name="Jaffe D.B."/>
            <person name="Jungreis I."/>
            <person name="Kent W.J."/>
            <person name="Kostka D."/>
            <person name="Lara M."/>
            <person name="Martins A.L."/>
            <person name="Massingham T."/>
            <person name="Moltke I."/>
            <person name="Raney B.J."/>
            <person name="Rasmussen M.D."/>
            <person name="Robinson J."/>
            <person name="Stark A."/>
            <person name="Vilella A.J."/>
            <person name="Wen J."/>
            <person name="Xie X."/>
            <person name="Zody M.C."/>
            <person name="Baldwin J."/>
            <person name="Bloom T."/>
            <person name="Chin C.W."/>
            <person name="Heiman D."/>
            <person name="Nicol R."/>
            <person name="Nusbaum C."/>
            <person name="Young S."/>
            <person name="Wilkinson J."/>
            <person name="Worley K.C."/>
            <person name="Kovar C.L."/>
            <person name="Muzny D.M."/>
            <person name="Gibbs R.A."/>
            <person name="Cree A."/>
            <person name="Dihn H.H."/>
            <person name="Fowler G."/>
            <person name="Jhangiani S."/>
            <person name="Joshi V."/>
            <person name="Lee S."/>
            <person name="Lewis L.R."/>
            <person name="Nazareth L.V."/>
            <person name="Okwuonu G."/>
            <person name="Santibanez J."/>
            <person name="Warren W.C."/>
            <person name="Mardis E.R."/>
            <person name="Weinstock G.M."/>
            <person name="Wilson R.K."/>
            <person name="Delehaunty K."/>
            <person name="Dooling D."/>
            <person name="Fronik C."/>
            <person name="Fulton L."/>
            <person name="Fulton B."/>
            <person name="Graves T."/>
            <person name="Minx P."/>
            <person name="Sodergren E."/>
            <person name="Birney E."/>
            <person name="Margulies E.H."/>
            <person name="Herrero J."/>
            <person name="Green E.D."/>
            <person name="Haussler D."/>
            <person name="Siepel A."/>
            <person name="Goldman N."/>
            <person name="Pollard K.S."/>
            <person name="Pedersen J.S."/>
            <person name="Lander E.S."/>
            <person name="Kellis M."/>
        </authorList>
    </citation>
    <scope>NUCLEOTIDE SEQUENCE [LARGE SCALE GENOMIC DNA]</scope>
    <source>
        <strain evidence="16">Thorbecke</strain>
    </source>
</reference>
<keyword evidence="4 13" id="KW-1003">Cell membrane</keyword>
<feature type="transmembrane region" description="Helical" evidence="13">
    <location>
        <begin position="190"/>
        <end position="208"/>
    </location>
</feature>
<evidence type="ECO:0000256" key="11">
    <source>
        <dbReference type="ARBA" id="ARBA00023180"/>
    </source>
</evidence>
<dbReference type="GO" id="GO:0005886">
    <property type="term" value="C:plasma membrane"/>
    <property type="evidence" value="ECO:0007669"/>
    <property type="project" value="UniProtKB-SubCell"/>
</dbReference>
<feature type="transmembrane region" description="Helical" evidence="13">
    <location>
        <begin position="236"/>
        <end position="260"/>
    </location>
</feature>
<dbReference type="PRINTS" id="PR01534">
    <property type="entry name" value="VOMERONASL1R"/>
</dbReference>
<dbReference type="FunCoup" id="A0A5F9CBY2">
    <property type="interactions" value="185"/>
</dbReference>
<dbReference type="Gene3D" id="1.20.1070.10">
    <property type="entry name" value="Rhodopsin 7-helix transmembrane proteins"/>
    <property type="match status" value="1"/>
</dbReference>
<dbReference type="Proteomes" id="UP000001811">
    <property type="component" value="Unplaced"/>
</dbReference>
<keyword evidence="9 13" id="KW-0472">Membrane</keyword>
<dbReference type="GeneID" id="100311099"/>
<evidence type="ECO:0000256" key="12">
    <source>
        <dbReference type="ARBA" id="ARBA00023224"/>
    </source>
</evidence>
<evidence type="ECO:0000259" key="14">
    <source>
        <dbReference type="PROSITE" id="PS50262"/>
    </source>
</evidence>
<sequence length="308" mass="34218">MSTGDLTIGMIFLFQTISGILGNLSLLSHYLYLYCTGCKFRSTDLIIKHLTVANCLAILSKGVPQTMAAFGKKYFLSDIGCKLVFYVHRVSRDVSICSTCLLSISQAITISARNPKWAEIKAKAMKYISLSTILCWFLNLITNVMVPVHMSGNWSDKNITKKTDHGYCYSVSHAKCLDLLYAVQVLFRDTLFVALMLLASISMVFTLYRHKQQVQYIHGTIITSRSSPESRATHSILVLVSTFVSLSTLSSIFHICLAVLSSPSLWLVTTSEVISGSFPVVSPYILMSHDSRVPRLCCAHKRNTAFSA</sequence>
<evidence type="ECO:0000256" key="8">
    <source>
        <dbReference type="ARBA" id="ARBA00023040"/>
    </source>
</evidence>
<keyword evidence="5 13" id="KW-0589">Pheromone response</keyword>
<evidence type="ECO:0000256" key="6">
    <source>
        <dbReference type="ARBA" id="ARBA00022692"/>
    </source>
</evidence>
<name>A0A5F9CBY2_RABIT</name>
<dbReference type="FunFam" id="1.20.1070.10:FF:000033">
    <property type="entry name" value="Vomeronasal type-1 receptor"/>
    <property type="match status" value="1"/>
</dbReference>
<evidence type="ECO:0000256" key="3">
    <source>
        <dbReference type="ARBA" id="ARBA00010663"/>
    </source>
</evidence>
<gene>
    <name evidence="15" type="primary">ORYCUNV1R1634</name>
</gene>
<dbReference type="PaxDb" id="9986-ENSOCUP00000018274"/>
<feature type="transmembrane region" description="Helical" evidence="13">
    <location>
        <begin position="127"/>
        <end position="146"/>
    </location>
</feature>
<evidence type="ECO:0000313" key="15">
    <source>
        <dbReference type="Ensembl" id="ENSOCUP00000031327.1"/>
    </source>
</evidence>
<protein>
    <recommendedName>
        <fullName evidence="13">Vomeronasal type-1 receptor</fullName>
    </recommendedName>
</protein>
<dbReference type="GO" id="GO:0016503">
    <property type="term" value="F:pheromone receptor activity"/>
    <property type="evidence" value="ECO:0007669"/>
    <property type="project" value="InterPro"/>
</dbReference>
<comment type="function">
    <text evidence="1">Putative pheromone receptor.</text>
</comment>
<evidence type="ECO:0000256" key="7">
    <source>
        <dbReference type="ARBA" id="ARBA00022989"/>
    </source>
</evidence>
<comment type="subcellular location">
    <subcellularLocation>
        <location evidence="2 13">Cell membrane</location>
        <topology evidence="2 13">Multi-pass membrane protein</topology>
    </subcellularLocation>
</comment>
<feature type="transmembrane region" description="Helical" evidence="13">
    <location>
        <begin position="6"/>
        <end position="32"/>
    </location>
</feature>
<dbReference type="RefSeq" id="NP_001160791.1">
    <property type="nucleotide sequence ID" value="NM_001167319.1"/>
</dbReference>
<comment type="caution">
    <text evidence="13">Lacks conserved residue(s) required for the propagation of feature annotation.</text>
</comment>
<dbReference type="PANTHER" id="PTHR24062">
    <property type="entry name" value="VOMERONASAL TYPE-1 RECEPTOR"/>
    <property type="match status" value="1"/>
</dbReference>
<evidence type="ECO:0000256" key="5">
    <source>
        <dbReference type="ARBA" id="ARBA00022507"/>
    </source>
</evidence>
<keyword evidence="11" id="KW-0325">Glycoprotein</keyword>
<keyword evidence="6 13" id="KW-0812">Transmembrane</keyword>
<dbReference type="InParanoid" id="A0A5F9CBY2"/>
<keyword evidence="7 13" id="KW-1133">Transmembrane helix</keyword>
<dbReference type="GO" id="GO:0007606">
    <property type="term" value="P:sensory perception of chemical stimulus"/>
    <property type="evidence" value="ECO:0007669"/>
    <property type="project" value="UniProtKB-ARBA"/>
</dbReference>
<keyword evidence="16" id="KW-1185">Reference proteome</keyword>
<evidence type="ECO:0000256" key="4">
    <source>
        <dbReference type="ARBA" id="ARBA00022475"/>
    </source>
</evidence>
<evidence type="ECO:0000256" key="1">
    <source>
        <dbReference type="ARBA" id="ARBA00003878"/>
    </source>
</evidence>
<keyword evidence="12 13" id="KW-0807">Transducer</keyword>
<dbReference type="InterPro" id="IPR004072">
    <property type="entry name" value="Vmron_rcpt_1"/>
</dbReference>
<keyword evidence="10 13" id="KW-0675">Receptor</keyword>
<dbReference type="SUPFAM" id="SSF81321">
    <property type="entry name" value="Family A G protein-coupled receptor-like"/>
    <property type="match status" value="1"/>
</dbReference>
<dbReference type="InterPro" id="IPR017452">
    <property type="entry name" value="GPCR_Rhodpsn_7TM"/>
</dbReference>
<evidence type="ECO:0000313" key="16">
    <source>
        <dbReference type="Proteomes" id="UP000001811"/>
    </source>
</evidence>
<dbReference type="GeneTree" id="ENSGT00960000186612"/>
<comment type="similarity">
    <text evidence="3 13">Belongs to the G-protein coupled receptor 1 family.</text>
</comment>
<dbReference type="Pfam" id="PF03402">
    <property type="entry name" value="V1R"/>
    <property type="match status" value="1"/>
</dbReference>
<evidence type="ECO:0000256" key="9">
    <source>
        <dbReference type="ARBA" id="ARBA00023136"/>
    </source>
</evidence>
<dbReference type="CTD" id="100311099"/>
<feature type="domain" description="G-protein coupled receptors family 1 profile" evidence="14">
    <location>
        <begin position="22"/>
        <end position="286"/>
    </location>
</feature>
<dbReference type="Ensembl" id="ENSOCUT00000035225.1">
    <property type="protein sequence ID" value="ENSOCUP00000031327.1"/>
    <property type="gene ID" value="ENSOCUG00000038707.1"/>
</dbReference>